<keyword evidence="3" id="KW-1185">Reference proteome</keyword>
<sequence>MSAVISLSYQLSSLTCIRSSPVRLVKHLLHRHQEDHRHHLLCPPCPALPQLVRCGRRSVTEKEADRRRLSKEGDEESDCFDGV</sequence>
<evidence type="ECO:0000313" key="2">
    <source>
        <dbReference type="EMBL" id="KAG0566674.1"/>
    </source>
</evidence>
<dbReference type="EMBL" id="CM026428">
    <property type="protein sequence ID" value="KAG0566674.1"/>
    <property type="molecule type" value="Genomic_DNA"/>
</dbReference>
<gene>
    <name evidence="2" type="ORF">KC19_7G080600</name>
</gene>
<accession>A0A8T0H8J7</accession>
<comment type="caution">
    <text evidence="2">The sequence shown here is derived from an EMBL/GenBank/DDBJ whole genome shotgun (WGS) entry which is preliminary data.</text>
</comment>
<organism evidence="2 3">
    <name type="scientific">Ceratodon purpureus</name>
    <name type="common">Fire moss</name>
    <name type="synonym">Dicranum purpureum</name>
    <dbReference type="NCBI Taxonomy" id="3225"/>
    <lineage>
        <taxon>Eukaryota</taxon>
        <taxon>Viridiplantae</taxon>
        <taxon>Streptophyta</taxon>
        <taxon>Embryophyta</taxon>
        <taxon>Bryophyta</taxon>
        <taxon>Bryophytina</taxon>
        <taxon>Bryopsida</taxon>
        <taxon>Dicranidae</taxon>
        <taxon>Pseudoditrichales</taxon>
        <taxon>Ditrichaceae</taxon>
        <taxon>Ceratodon</taxon>
    </lineage>
</organism>
<dbReference type="Proteomes" id="UP000822688">
    <property type="component" value="Chromosome 7"/>
</dbReference>
<protein>
    <submittedName>
        <fullName evidence="2">Uncharacterized protein</fullName>
    </submittedName>
</protein>
<feature type="compositionally biased region" description="Acidic residues" evidence="1">
    <location>
        <begin position="73"/>
        <end position="83"/>
    </location>
</feature>
<feature type="region of interest" description="Disordered" evidence="1">
    <location>
        <begin position="63"/>
        <end position="83"/>
    </location>
</feature>
<proteinExistence type="predicted"/>
<evidence type="ECO:0000313" key="3">
    <source>
        <dbReference type="Proteomes" id="UP000822688"/>
    </source>
</evidence>
<name>A0A8T0H8J7_CERPU</name>
<reference evidence="2" key="1">
    <citation type="submission" date="2020-06" db="EMBL/GenBank/DDBJ databases">
        <title>WGS assembly of Ceratodon purpureus strain R40.</title>
        <authorList>
            <person name="Carey S.B."/>
            <person name="Jenkins J."/>
            <person name="Shu S."/>
            <person name="Lovell J.T."/>
            <person name="Sreedasyam A."/>
            <person name="Maumus F."/>
            <person name="Tiley G.P."/>
            <person name="Fernandez-Pozo N."/>
            <person name="Barry K."/>
            <person name="Chen C."/>
            <person name="Wang M."/>
            <person name="Lipzen A."/>
            <person name="Daum C."/>
            <person name="Saski C.A."/>
            <person name="Payton A.C."/>
            <person name="Mcbreen J.C."/>
            <person name="Conrad R.E."/>
            <person name="Kollar L.M."/>
            <person name="Olsson S."/>
            <person name="Huttunen S."/>
            <person name="Landis J.B."/>
            <person name="Wickett N.J."/>
            <person name="Johnson M.G."/>
            <person name="Rensing S.A."/>
            <person name="Grimwood J."/>
            <person name="Schmutz J."/>
            <person name="Mcdaniel S.F."/>
        </authorList>
    </citation>
    <scope>NUCLEOTIDE SEQUENCE</scope>
    <source>
        <strain evidence="2">R40</strain>
    </source>
</reference>
<dbReference type="AlphaFoldDB" id="A0A8T0H8J7"/>
<evidence type="ECO:0000256" key="1">
    <source>
        <dbReference type="SAM" id="MobiDB-lite"/>
    </source>
</evidence>
<feature type="compositionally biased region" description="Basic and acidic residues" evidence="1">
    <location>
        <begin position="63"/>
        <end position="72"/>
    </location>
</feature>